<feature type="repeat" description="TPR" evidence="3">
    <location>
        <begin position="290"/>
        <end position="323"/>
    </location>
</feature>
<evidence type="ECO:0000313" key="6">
    <source>
        <dbReference type="Proteomes" id="UP000739538"/>
    </source>
</evidence>
<evidence type="ECO:0000256" key="4">
    <source>
        <dbReference type="SAM" id="SignalP"/>
    </source>
</evidence>
<evidence type="ECO:0000313" key="5">
    <source>
        <dbReference type="EMBL" id="MCA9758005.1"/>
    </source>
</evidence>
<dbReference type="Pfam" id="PF00756">
    <property type="entry name" value="Esterase"/>
    <property type="match status" value="1"/>
</dbReference>
<dbReference type="GO" id="GO:0016788">
    <property type="term" value="F:hydrolase activity, acting on ester bonds"/>
    <property type="evidence" value="ECO:0007669"/>
    <property type="project" value="TreeGrafter"/>
</dbReference>
<dbReference type="SUPFAM" id="SSF48452">
    <property type="entry name" value="TPR-like"/>
    <property type="match status" value="1"/>
</dbReference>
<dbReference type="InterPro" id="IPR000801">
    <property type="entry name" value="Esterase-like"/>
</dbReference>
<dbReference type="PROSITE" id="PS51257">
    <property type="entry name" value="PROKAR_LIPOPROTEIN"/>
    <property type="match status" value="1"/>
</dbReference>
<organism evidence="5 6">
    <name type="scientific">Eiseniibacteriota bacterium</name>
    <dbReference type="NCBI Taxonomy" id="2212470"/>
    <lineage>
        <taxon>Bacteria</taxon>
        <taxon>Candidatus Eiseniibacteriota</taxon>
    </lineage>
</organism>
<comment type="similarity">
    <text evidence="1">Belongs to the esterase D family.</text>
</comment>
<dbReference type="EMBL" id="JAGQHS010000135">
    <property type="protein sequence ID" value="MCA9758005.1"/>
    <property type="molecule type" value="Genomic_DNA"/>
</dbReference>
<reference evidence="5" key="2">
    <citation type="journal article" date="2021" name="Microbiome">
        <title>Successional dynamics and alternative stable states in a saline activated sludge microbial community over 9 years.</title>
        <authorList>
            <person name="Wang Y."/>
            <person name="Ye J."/>
            <person name="Ju F."/>
            <person name="Liu L."/>
            <person name="Boyd J.A."/>
            <person name="Deng Y."/>
            <person name="Parks D.H."/>
            <person name="Jiang X."/>
            <person name="Yin X."/>
            <person name="Woodcroft B.J."/>
            <person name="Tyson G.W."/>
            <person name="Hugenholtz P."/>
            <person name="Polz M.F."/>
            <person name="Zhang T."/>
        </authorList>
    </citation>
    <scope>NUCLEOTIDE SEQUENCE</scope>
    <source>
        <strain evidence="5">HKST-UBA02</strain>
    </source>
</reference>
<comment type="caution">
    <text evidence="5">The sequence shown here is derived from an EMBL/GenBank/DDBJ whole genome shotgun (WGS) entry which is preliminary data.</text>
</comment>
<gene>
    <name evidence="5" type="ORF">KDA27_19590</name>
</gene>
<dbReference type="PANTHER" id="PTHR40841:SF2">
    <property type="entry name" value="SIDEROPHORE-DEGRADING ESTERASE (EUROFUNG)"/>
    <property type="match status" value="1"/>
</dbReference>
<dbReference type="AlphaFoldDB" id="A0A956NEN6"/>
<evidence type="ECO:0000256" key="1">
    <source>
        <dbReference type="ARBA" id="ARBA00005622"/>
    </source>
</evidence>
<keyword evidence="3" id="KW-0802">TPR repeat</keyword>
<evidence type="ECO:0000256" key="3">
    <source>
        <dbReference type="PROSITE-ProRule" id="PRU00339"/>
    </source>
</evidence>
<reference evidence="5" key="1">
    <citation type="submission" date="2020-04" db="EMBL/GenBank/DDBJ databases">
        <authorList>
            <person name="Zhang T."/>
        </authorList>
    </citation>
    <scope>NUCLEOTIDE SEQUENCE</scope>
    <source>
        <strain evidence="5">HKST-UBA02</strain>
    </source>
</reference>
<dbReference type="PROSITE" id="PS50005">
    <property type="entry name" value="TPR"/>
    <property type="match status" value="1"/>
</dbReference>
<sequence>MRLLISIFSFWILACAGTASGQTRVIHSDILNEDRTIQVMLPASYDWAPDRSYPVLFLLDGESQFGHTKGSVEFLAEQGEIPELIVVAITSTVRIRDYTQTDWSSHWIGGGGAERFRTFLSEELIPQIEVEYRANGSRILIGHSAGGQFALFSLSSQPSLFHAYIALSPSLDWDDNLPQRALAESFERTDSVPAFLYFAWSDDSGRALEDDLALAETLRTASPPDLRWVAKGYPEETHGSIPLVAQIDALRELFRGYRFRDDAFAGGLAAAEAHFADLSKTVGYSIPVPENVMNGLGYDALHDNRVQEAIEIFRRNIEQNPNSANAYDSITDAYEEAAMWAEAAASSKRAAELAATCNHPSLHYFVEHAAKAAERYALESGNSNSR</sequence>
<proteinExistence type="inferred from homology"/>
<feature type="signal peptide" evidence="4">
    <location>
        <begin position="1"/>
        <end position="21"/>
    </location>
</feature>
<accession>A0A956NEN6</accession>
<dbReference type="Proteomes" id="UP000739538">
    <property type="component" value="Unassembled WGS sequence"/>
</dbReference>
<dbReference type="SUPFAM" id="SSF53474">
    <property type="entry name" value="alpha/beta-Hydrolases"/>
    <property type="match status" value="1"/>
</dbReference>
<keyword evidence="4" id="KW-0732">Signal</keyword>
<dbReference type="InterPro" id="IPR052558">
    <property type="entry name" value="Siderophore_Hydrolase_D"/>
</dbReference>
<feature type="chain" id="PRO_5037902305" evidence="4">
    <location>
        <begin position="22"/>
        <end position="386"/>
    </location>
</feature>
<name>A0A956NEN6_UNCEI</name>
<dbReference type="Gene3D" id="3.40.50.1820">
    <property type="entry name" value="alpha/beta hydrolase"/>
    <property type="match status" value="1"/>
</dbReference>
<dbReference type="InterPro" id="IPR019734">
    <property type="entry name" value="TPR_rpt"/>
</dbReference>
<evidence type="ECO:0000256" key="2">
    <source>
        <dbReference type="ARBA" id="ARBA00022801"/>
    </source>
</evidence>
<dbReference type="InterPro" id="IPR011990">
    <property type="entry name" value="TPR-like_helical_dom_sf"/>
</dbReference>
<keyword evidence="2 5" id="KW-0378">Hydrolase</keyword>
<protein>
    <submittedName>
        <fullName evidence="5">Alpha/beta hydrolase</fullName>
    </submittedName>
</protein>
<dbReference type="InterPro" id="IPR029058">
    <property type="entry name" value="AB_hydrolase_fold"/>
</dbReference>
<dbReference type="PANTHER" id="PTHR40841">
    <property type="entry name" value="SIDEROPHORE TRIACETYLFUSARININE C ESTERASE"/>
    <property type="match status" value="1"/>
</dbReference>